<keyword evidence="5 8" id="KW-0863">Zinc-finger</keyword>
<dbReference type="PANTHER" id="PTHR22937">
    <property type="entry name" value="E3 UBIQUITIN-PROTEIN LIGASE RNF165"/>
    <property type="match status" value="1"/>
</dbReference>
<dbReference type="InterPro" id="IPR045191">
    <property type="entry name" value="MBR1/2-like"/>
</dbReference>
<dbReference type="EMBL" id="JAJJMB010000969">
    <property type="protein sequence ID" value="KAI3959781.1"/>
    <property type="molecule type" value="Genomic_DNA"/>
</dbReference>
<dbReference type="Pfam" id="PF13639">
    <property type="entry name" value="zf-RING_2"/>
    <property type="match status" value="1"/>
</dbReference>
<feature type="compositionally biased region" description="Acidic residues" evidence="9">
    <location>
        <begin position="73"/>
        <end position="83"/>
    </location>
</feature>
<dbReference type="Proteomes" id="UP001202328">
    <property type="component" value="Unassembled WGS sequence"/>
</dbReference>
<feature type="region of interest" description="Disordered" evidence="9">
    <location>
        <begin position="68"/>
        <end position="98"/>
    </location>
</feature>
<dbReference type="EC" id="2.3.2.27" evidence="2"/>
<dbReference type="AlphaFoldDB" id="A0AAD4XZ13"/>
<protein>
    <recommendedName>
        <fullName evidence="2">RING-type E3 ubiquitin transferase</fullName>
        <ecNumber evidence="2">2.3.2.27</ecNumber>
    </recommendedName>
</protein>
<dbReference type="GO" id="GO:0061630">
    <property type="term" value="F:ubiquitin protein ligase activity"/>
    <property type="evidence" value="ECO:0007669"/>
    <property type="project" value="UniProtKB-EC"/>
</dbReference>
<evidence type="ECO:0000256" key="8">
    <source>
        <dbReference type="PROSITE-ProRule" id="PRU00175"/>
    </source>
</evidence>
<evidence type="ECO:0000313" key="12">
    <source>
        <dbReference type="Proteomes" id="UP001202328"/>
    </source>
</evidence>
<proteinExistence type="predicted"/>
<evidence type="ECO:0000256" key="6">
    <source>
        <dbReference type="ARBA" id="ARBA00022786"/>
    </source>
</evidence>
<evidence type="ECO:0000256" key="1">
    <source>
        <dbReference type="ARBA" id="ARBA00000900"/>
    </source>
</evidence>
<evidence type="ECO:0000256" key="9">
    <source>
        <dbReference type="SAM" id="MobiDB-lite"/>
    </source>
</evidence>
<accession>A0AAD4XZ13</accession>
<name>A0AAD4XZ13_9MAGN</name>
<dbReference type="PANTHER" id="PTHR22937:SF222">
    <property type="entry name" value="RING-TYPE E3 UBIQUITIN TRANSFERASE"/>
    <property type="match status" value="1"/>
</dbReference>
<evidence type="ECO:0000256" key="2">
    <source>
        <dbReference type="ARBA" id="ARBA00012483"/>
    </source>
</evidence>
<gene>
    <name evidence="11" type="ORF">MKW98_029818</name>
</gene>
<organism evidence="11 12">
    <name type="scientific">Papaver atlanticum</name>
    <dbReference type="NCBI Taxonomy" id="357466"/>
    <lineage>
        <taxon>Eukaryota</taxon>
        <taxon>Viridiplantae</taxon>
        <taxon>Streptophyta</taxon>
        <taxon>Embryophyta</taxon>
        <taxon>Tracheophyta</taxon>
        <taxon>Spermatophyta</taxon>
        <taxon>Magnoliopsida</taxon>
        <taxon>Ranunculales</taxon>
        <taxon>Papaveraceae</taxon>
        <taxon>Papaveroideae</taxon>
        <taxon>Papaver</taxon>
    </lineage>
</organism>
<evidence type="ECO:0000256" key="3">
    <source>
        <dbReference type="ARBA" id="ARBA00022679"/>
    </source>
</evidence>
<dbReference type="SMART" id="SM00184">
    <property type="entry name" value="RING"/>
    <property type="match status" value="1"/>
</dbReference>
<evidence type="ECO:0000256" key="5">
    <source>
        <dbReference type="ARBA" id="ARBA00022771"/>
    </source>
</evidence>
<sequence>MHRRCCTLTSHDLNPRDHRRQREPHANQSNRRRWIGEISAIDDDNNYNSSISQENLDLAMDRQIEDGKLHDIDNDETEEESLDSTEGRNSNSHDLQNQERNDYRAVISPLNNHAQSLIDNIRRIRHYDEYNAGNLYLRMLPSLNAGPPSIDDTDGIDDMSYEGLMELQERIGKVGGLSKETISSHLKTRVGATCVESAEEETKICTICQDVYENKDKIGTLDCQHEYHEDCITQWLVQKNVCPICKSQGLKTTEEASQK</sequence>
<dbReference type="Gene3D" id="3.30.40.10">
    <property type="entry name" value="Zinc/RING finger domain, C3HC4 (zinc finger)"/>
    <property type="match status" value="1"/>
</dbReference>
<comment type="catalytic activity">
    <reaction evidence="1">
        <text>S-ubiquitinyl-[E2 ubiquitin-conjugating enzyme]-L-cysteine + [acceptor protein]-L-lysine = [E2 ubiquitin-conjugating enzyme]-L-cysteine + N(6)-ubiquitinyl-[acceptor protein]-L-lysine.</text>
        <dbReference type="EC" id="2.3.2.27"/>
    </reaction>
</comment>
<comment type="caution">
    <text evidence="11">The sequence shown here is derived from an EMBL/GenBank/DDBJ whole genome shotgun (WGS) entry which is preliminary data.</text>
</comment>
<dbReference type="SUPFAM" id="SSF57850">
    <property type="entry name" value="RING/U-box"/>
    <property type="match status" value="1"/>
</dbReference>
<evidence type="ECO:0000256" key="7">
    <source>
        <dbReference type="ARBA" id="ARBA00022833"/>
    </source>
</evidence>
<evidence type="ECO:0000256" key="4">
    <source>
        <dbReference type="ARBA" id="ARBA00022723"/>
    </source>
</evidence>
<keyword evidence="6" id="KW-0833">Ubl conjugation pathway</keyword>
<reference evidence="11" key="1">
    <citation type="submission" date="2022-04" db="EMBL/GenBank/DDBJ databases">
        <title>A functionally conserved STORR gene fusion in Papaver species that diverged 16.8 million years ago.</title>
        <authorList>
            <person name="Catania T."/>
        </authorList>
    </citation>
    <scope>NUCLEOTIDE SEQUENCE</scope>
    <source>
        <strain evidence="11">S-188037</strain>
    </source>
</reference>
<feature type="region of interest" description="Disordered" evidence="9">
    <location>
        <begin position="1"/>
        <end position="31"/>
    </location>
</feature>
<dbReference type="PROSITE" id="PS50089">
    <property type="entry name" value="ZF_RING_2"/>
    <property type="match status" value="1"/>
</dbReference>
<dbReference type="InterPro" id="IPR013083">
    <property type="entry name" value="Znf_RING/FYVE/PHD"/>
</dbReference>
<keyword evidence="12" id="KW-1185">Reference proteome</keyword>
<evidence type="ECO:0000313" key="11">
    <source>
        <dbReference type="EMBL" id="KAI3959781.1"/>
    </source>
</evidence>
<evidence type="ECO:0000259" key="10">
    <source>
        <dbReference type="PROSITE" id="PS50089"/>
    </source>
</evidence>
<feature type="domain" description="RING-type" evidence="10">
    <location>
        <begin position="205"/>
        <end position="246"/>
    </location>
</feature>
<keyword evidence="3" id="KW-0808">Transferase</keyword>
<dbReference type="InterPro" id="IPR001841">
    <property type="entry name" value="Znf_RING"/>
</dbReference>
<keyword evidence="7" id="KW-0862">Zinc</keyword>
<keyword evidence="4" id="KW-0479">Metal-binding</keyword>
<dbReference type="GO" id="GO:0008270">
    <property type="term" value="F:zinc ion binding"/>
    <property type="evidence" value="ECO:0007669"/>
    <property type="project" value="UniProtKB-KW"/>
</dbReference>